<dbReference type="SUPFAM" id="SSF52266">
    <property type="entry name" value="SGNH hydrolase"/>
    <property type="match status" value="1"/>
</dbReference>
<dbReference type="InterPro" id="IPR036514">
    <property type="entry name" value="SGNH_hydro_sf"/>
</dbReference>
<dbReference type="RefSeq" id="WP_281369165.1">
    <property type="nucleotide sequence ID" value="NZ_BLPG01000002.1"/>
</dbReference>
<evidence type="ECO:0000313" key="2">
    <source>
        <dbReference type="Proteomes" id="UP000482960"/>
    </source>
</evidence>
<dbReference type="Proteomes" id="UP000482960">
    <property type="component" value="Unassembled WGS sequence"/>
</dbReference>
<reference evidence="1 2" key="2">
    <citation type="submission" date="2020-03" db="EMBL/GenBank/DDBJ databases">
        <authorList>
            <person name="Ichikawa N."/>
            <person name="Kimura A."/>
            <person name="Kitahashi Y."/>
            <person name="Uohara A."/>
        </authorList>
    </citation>
    <scope>NUCLEOTIDE SEQUENCE [LARGE SCALE GENOMIC DNA]</scope>
    <source>
        <strain evidence="1 2">NBRC 108638</strain>
    </source>
</reference>
<protein>
    <recommendedName>
        <fullName evidence="3">SGNH domain-containing protein</fullName>
    </recommendedName>
</protein>
<evidence type="ECO:0008006" key="3">
    <source>
        <dbReference type="Google" id="ProtNLM"/>
    </source>
</evidence>
<comment type="caution">
    <text evidence="1">The sequence shown here is derived from an EMBL/GenBank/DDBJ whole genome shotgun (WGS) entry which is preliminary data.</text>
</comment>
<gene>
    <name evidence="1" type="ORF">Prum_098000</name>
</gene>
<evidence type="ECO:0000313" key="1">
    <source>
        <dbReference type="EMBL" id="GFJ96158.1"/>
    </source>
</evidence>
<organism evidence="1 2">
    <name type="scientific">Phytohabitans rumicis</name>
    <dbReference type="NCBI Taxonomy" id="1076125"/>
    <lineage>
        <taxon>Bacteria</taxon>
        <taxon>Bacillati</taxon>
        <taxon>Actinomycetota</taxon>
        <taxon>Actinomycetes</taxon>
        <taxon>Micromonosporales</taxon>
        <taxon>Micromonosporaceae</taxon>
    </lineage>
</organism>
<name>A0A6V8LMR1_9ACTN</name>
<sequence length="40" mass="4321">MGAFFCNDHTHFETAGAREIAGVVAGAIREQGIALRAYLR</sequence>
<dbReference type="AlphaFoldDB" id="A0A6V8LMR1"/>
<proteinExistence type="predicted"/>
<dbReference type="Gene3D" id="3.40.50.1110">
    <property type="entry name" value="SGNH hydrolase"/>
    <property type="match status" value="1"/>
</dbReference>
<dbReference type="EMBL" id="BLPG01000002">
    <property type="protein sequence ID" value="GFJ96158.1"/>
    <property type="molecule type" value="Genomic_DNA"/>
</dbReference>
<reference evidence="1 2" key="1">
    <citation type="submission" date="2020-03" db="EMBL/GenBank/DDBJ databases">
        <title>Whole genome shotgun sequence of Phytohabitans rumicis NBRC 108638.</title>
        <authorList>
            <person name="Komaki H."/>
            <person name="Tamura T."/>
        </authorList>
    </citation>
    <scope>NUCLEOTIDE SEQUENCE [LARGE SCALE GENOMIC DNA]</scope>
    <source>
        <strain evidence="1 2">NBRC 108638</strain>
    </source>
</reference>
<keyword evidence="2" id="KW-1185">Reference proteome</keyword>
<accession>A0A6V8LMR1</accession>